<dbReference type="InterPro" id="IPR050396">
    <property type="entry name" value="Glycosyltr_51/Transpeptidase"/>
</dbReference>
<dbReference type="Proteomes" id="UP001597338">
    <property type="component" value="Unassembled WGS sequence"/>
</dbReference>
<dbReference type="CDD" id="cd06577">
    <property type="entry name" value="PASTA_pknB"/>
    <property type="match status" value="2"/>
</dbReference>
<evidence type="ECO:0000256" key="5">
    <source>
        <dbReference type="ARBA" id="ARBA00022801"/>
    </source>
</evidence>
<keyword evidence="5" id="KW-0378">Hydrolase</keyword>
<evidence type="ECO:0000256" key="3">
    <source>
        <dbReference type="ARBA" id="ARBA00022676"/>
    </source>
</evidence>
<feature type="domain" description="PASTA" evidence="11">
    <location>
        <begin position="775"/>
        <end position="842"/>
    </location>
</feature>
<feature type="region of interest" description="Disordered" evidence="9">
    <location>
        <begin position="767"/>
        <end position="788"/>
    </location>
</feature>
<name>A0ABW4VAX8_9MICO</name>
<dbReference type="Gene3D" id="3.30.10.20">
    <property type="match status" value="2"/>
</dbReference>
<feature type="transmembrane region" description="Helical" evidence="10">
    <location>
        <begin position="38"/>
        <end position="61"/>
    </location>
</feature>
<keyword evidence="10" id="KW-0812">Transmembrane</keyword>
<gene>
    <name evidence="12" type="ORF">ACFSL2_16845</name>
</gene>
<evidence type="ECO:0000313" key="13">
    <source>
        <dbReference type="Proteomes" id="UP001597338"/>
    </source>
</evidence>
<accession>A0ABW4VAX8</accession>
<dbReference type="SUPFAM" id="SSF56601">
    <property type="entry name" value="beta-lactamase/transpeptidase-like"/>
    <property type="match status" value="1"/>
</dbReference>
<keyword evidence="1" id="KW-0121">Carboxypeptidase</keyword>
<dbReference type="SMART" id="SM00740">
    <property type="entry name" value="PASTA"/>
    <property type="match status" value="2"/>
</dbReference>
<evidence type="ECO:0000313" key="12">
    <source>
        <dbReference type="EMBL" id="MFD2027183.1"/>
    </source>
</evidence>
<keyword evidence="2" id="KW-0645">Protease</keyword>
<dbReference type="PANTHER" id="PTHR32282:SF34">
    <property type="entry name" value="PENICILLIN-BINDING PROTEIN 1A"/>
    <property type="match status" value="1"/>
</dbReference>
<dbReference type="InterPro" id="IPR005543">
    <property type="entry name" value="PASTA_dom"/>
</dbReference>
<dbReference type="InterPro" id="IPR036950">
    <property type="entry name" value="PBP_transglycosylase"/>
</dbReference>
<keyword evidence="3" id="KW-0328">Glycosyltransferase</keyword>
<keyword evidence="6" id="KW-0511">Multifunctional enzyme</keyword>
<dbReference type="InterPro" id="IPR012338">
    <property type="entry name" value="Beta-lactam/transpept-like"/>
</dbReference>
<dbReference type="InterPro" id="IPR001264">
    <property type="entry name" value="Glyco_trans_51"/>
</dbReference>
<dbReference type="Gene3D" id="3.40.710.10">
    <property type="entry name" value="DD-peptidase/beta-lactamase superfamily"/>
    <property type="match status" value="1"/>
</dbReference>
<keyword evidence="10" id="KW-0472">Membrane</keyword>
<keyword evidence="4" id="KW-0808">Transferase</keyword>
<evidence type="ECO:0000256" key="6">
    <source>
        <dbReference type="ARBA" id="ARBA00023268"/>
    </source>
</evidence>
<evidence type="ECO:0000256" key="1">
    <source>
        <dbReference type="ARBA" id="ARBA00022645"/>
    </source>
</evidence>
<feature type="compositionally biased region" description="Pro residues" evidence="9">
    <location>
        <begin position="680"/>
        <end position="697"/>
    </location>
</feature>
<evidence type="ECO:0000259" key="11">
    <source>
        <dbReference type="PROSITE" id="PS51178"/>
    </source>
</evidence>
<evidence type="ECO:0000256" key="7">
    <source>
        <dbReference type="ARBA" id="ARBA00034000"/>
    </source>
</evidence>
<dbReference type="InterPro" id="IPR001460">
    <property type="entry name" value="PCN-bd_Tpept"/>
</dbReference>
<dbReference type="Pfam" id="PF00905">
    <property type="entry name" value="Transpeptidase"/>
    <property type="match status" value="1"/>
</dbReference>
<evidence type="ECO:0000256" key="8">
    <source>
        <dbReference type="ARBA" id="ARBA00049902"/>
    </source>
</evidence>
<comment type="caution">
    <text evidence="12">The sequence shown here is derived from an EMBL/GenBank/DDBJ whole genome shotgun (WGS) entry which is preliminary data.</text>
</comment>
<dbReference type="Pfam" id="PF00912">
    <property type="entry name" value="Transgly"/>
    <property type="match status" value="1"/>
</dbReference>
<feature type="region of interest" description="Disordered" evidence="9">
    <location>
        <begin position="573"/>
        <end position="598"/>
    </location>
</feature>
<dbReference type="RefSeq" id="WP_377198941.1">
    <property type="nucleotide sequence ID" value="NZ_JBHUHF010000001.1"/>
</dbReference>
<dbReference type="EMBL" id="JBHUHF010000001">
    <property type="protein sequence ID" value="MFD2027183.1"/>
    <property type="molecule type" value="Genomic_DNA"/>
</dbReference>
<feature type="region of interest" description="Disordered" evidence="9">
    <location>
        <begin position="839"/>
        <end position="870"/>
    </location>
</feature>
<feature type="compositionally biased region" description="Gly residues" evidence="9">
    <location>
        <begin position="845"/>
        <end position="870"/>
    </location>
</feature>
<dbReference type="PROSITE" id="PS51178">
    <property type="entry name" value="PASTA"/>
    <property type="match status" value="1"/>
</dbReference>
<comment type="catalytic activity">
    <reaction evidence="7">
        <text>Preferential cleavage: (Ac)2-L-Lys-D-Ala-|-D-Ala. Also transpeptidation of peptidyl-alanyl moieties that are N-acyl substituents of D-alanine.</text>
        <dbReference type="EC" id="3.4.16.4"/>
    </reaction>
</comment>
<feature type="compositionally biased region" description="Polar residues" evidence="9">
    <location>
        <begin position="769"/>
        <end position="788"/>
    </location>
</feature>
<dbReference type="InterPro" id="IPR023346">
    <property type="entry name" value="Lysozyme-like_dom_sf"/>
</dbReference>
<reference evidence="13" key="1">
    <citation type="journal article" date="2019" name="Int. J. Syst. Evol. Microbiol.">
        <title>The Global Catalogue of Microorganisms (GCM) 10K type strain sequencing project: providing services to taxonomists for standard genome sequencing and annotation.</title>
        <authorList>
            <consortium name="The Broad Institute Genomics Platform"/>
            <consortium name="The Broad Institute Genome Sequencing Center for Infectious Disease"/>
            <person name="Wu L."/>
            <person name="Ma J."/>
        </authorList>
    </citation>
    <scope>NUCLEOTIDE SEQUENCE [LARGE SCALE GENOMIC DNA]</scope>
    <source>
        <strain evidence="13">CCM 7043</strain>
    </source>
</reference>
<keyword evidence="10" id="KW-1133">Transmembrane helix</keyword>
<proteinExistence type="predicted"/>
<dbReference type="SUPFAM" id="SSF53955">
    <property type="entry name" value="Lysozyme-like"/>
    <property type="match status" value="1"/>
</dbReference>
<evidence type="ECO:0000256" key="10">
    <source>
        <dbReference type="SAM" id="Phobius"/>
    </source>
</evidence>
<feature type="region of interest" description="Disordered" evidence="9">
    <location>
        <begin position="676"/>
        <end position="712"/>
    </location>
</feature>
<organism evidence="12 13">
    <name type="scientific">Promicromonospora aerolata</name>
    <dbReference type="NCBI Taxonomy" id="195749"/>
    <lineage>
        <taxon>Bacteria</taxon>
        <taxon>Bacillati</taxon>
        <taxon>Actinomycetota</taxon>
        <taxon>Actinomycetes</taxon>
        <taxon>Micrococcales</taxon>
        <taxon>Promicromonosporaceae</taxon>
        <taxon>Promicromonospora</taxon>
    </lineage>
</organism>
<protein>
    <submittedName>
        <fullName evidence="12">Transglycosylase domain-containing protein</fullName>
    </submittedName>
</protein>
<keyword evidence="13" id="KW-1185">Reference proteome</keyword>
<dbReference type="PANTHER" id="PTHR32282">
    <property type="entry name" value="BINDING PROTEIN TRANSPEPTIDASE, PUTATIVE-RELATED"/>
    <property type="match status" value="1"/>
</dbReference>
<sequence>MSNWSPPPIWPQTPRRRQGIWNYPRPHRTGLRAWIPSWRFVVGALLTGTSLVAGVVMAAWVNVTVPEELGTVRSETTTVYYSDGKVLGTFAEQNRTIISLDDLPPQVTDAIVSSEDQSFRSHPGINPQAIVRAVLNNVTGGAQQGASTLTQQYVENYYVGVGDTTYVDEFREAILALKVTQQQSKDQVLEGYINTIYLGRGAYGVEAASQAYFGHSAKKMTISESAFLAGIIPNPTYWDPRQGEAAEAQAKARWERTLNLMVEQGNITEEDRAAAEYPKVIEYKQGSGNNRTAYLLEAVARELADPDGADISEDALTRNGYTIKTTLDSRLQKAATDAMTLPEDADPRIRASLTSIDPSSGAIRALYGGPDYSEYKTNAATQDIAQAGSTFKPFTLVAALEEDIPLTKTYDGTSPQEIEGYTTWNAETGEEEQAPLTNFGPLPYGESYPNVSLLDATAYSVNTAYVHLNKEVGPDRTRDVALRAGIPQTNSGGDEIVAANLANVLGTASVRNIDIAHAYSTFAAQGSRTTPHLVDEVRNGDNLTHEWSGIPTEEFDSEVMAAATYAMTQVVEKGSGEPASELTGPNGEKRPVAGKTGTSNSNKSAWFAGYVPQLATVVGLYQYDLEARDGKGEYMQIAPFGEWKDMGVTGMTGGSWPVTAWADYMAKATEGMDVEEFPEYTPPAPPEPTQSPSPSPSTSPSEEPEEEKVEVPTGLVGKQYTAAASALAGVELIPHQVDVDSDQPAGIVLSVDREGQEVNRGDTIRVEVSNGSQVEQETTTVPWGLTNQDRGYAEEQVRAAELTPVVQEAPSDSVAEGRVISVDPSEGSEVPKGSQVTLVVSTGPEEGGGDPTGDPTGGGDGDGDGGGIFG</sequence>
<evidence type="ECO:0000256" key="2">
    <source>
        <dbReference type="ARBA" id="ARBA00022670"/>
    </source>
</evidence>
<evidence type="ECO:0000256" key="4">
    <source>
        <dbReference type="ARBA" id="ARBA00022679"/>
    </source>
</evidence>
<dbReference type="Pfam" id="PF03793">
    <property type="entry name" value="PASTA"/>
    <property type="match status" value="2"/>
</dbReference>
<dbReference type="Gene3D" id="1.10.3810.10">
    <property type="entry name" value="Biosynthetic peptidoglycan transglycosylase-like"/>
    <property type="match status" value="1"/>
</dbReference>
<evidence type="ECO:0000256" key="9">
    <source>
        <dbReference type="SAM" id="MobiDB-lite"/>
    </source>
</evidence>
<comment type="catalytic activity">
    <reaction evidence="8">
        <text>[GlcNAc-(1-&gt;4)-Mur2Ac(oyl-L-Ala-gamma-D-Glu-L-Lys-D-Ala-D-Ala)](n)-di-trans,octa-cis-undecaprenyl diphosphate + beta-D-GlcNAc-(1-&gt;4)-Mur2Ac(oyl-L-Ala-gamma-D-Glu-L-Lys-D-Ala-D-Ala)-di-trans,octa-cis-undecaprenyl diphosphate = [GlcNAc-(1-&gt;4)-Mur2Ac(oyl-L-Ala-gamma-D-Glu-L-Lys-D-Ala-D-Ala)](n+1)-di-trans,octa-cis-undecaprenyl diphosphate + di-trans,octa-cis-undecaprenyl diphosphate + H(+)</text>
        <dbReference type="Rhea" id="RHEA:23708"/>
        <dbReference type="Rhea" id="RHEA-COMP:9602"/>
        <dbReference type="Rhea" id="RHEA-COMP:9603"/>
        <dbReference type="ChEBI" id="CHEBI:15378"/>
        <dbReference type="ChEBI" id="CHEBI:58405"/>
        <dbReference type="ChEBI" id="CHEBI:60033"/>
        <dbReference type="ChEBI" id="CHEBI:78435"/>
        <dbReference type="EC" id="2.4.99.28"/>
    </reaction>
</comment>